<dbReference type="CDD" id="cd07496">
    <property type="entry name" value="Peptidases_S8_13"/>
    <property type="match status" value="1"/>
</dbReference>
<dbReference type="PRINTS" id="PR00723">
    <property type="entry name" value="SUBTILISIN"/>
</dbReference>
<evidence type="ECO:0000259" key="8">
    <source>
        <dbReference type="Pfam" id="PF00082"/>
    </source>
</evidence>
<dbReference type="InterPro" id="IPR015500">
    <property type="entry name" value="Peptidase_S8_subtilisin-rel"/>
</dbReference>
<evidence type="ECO:0000256" key="7">
    <source>
        <dbReference type="SAM" id="MobiDB-lite"/>
    </source>
</evidence>
<dbReference type="InterPro" id="IPR022398">
    <property type="entry name" value="Peptidase_S8_His-AS"/>
</dbReference>
<organism evidence="9 10">
    <name type="scientific">Parahaliea mediterranea</name>
    <dbReference type="NCBI Taxonomy" id="651086"/>
    <lineage>
        <taxon>Bacteria</taxon>
        <taxon>Pseudomonadati</taxon>
        <taxon>Pseudomonadota</taxon>
        <taxon>Gammaproteobacteria</taxon>
        <taxon>Cellvibrionales</taxon>
        <taxon>Halieaceae</taxon>
        <taxon>Parahaliea</taxon>
    </lineage>
</organism>
<dbReference type="EMBL" id="JAFKCZ010000013">
    <property type="protein sequence ID" value="MBN7798211.1"/>
    <property type="molecule type" value="Genomic_DNA"/>
</dbReference>
<dbReference type="GO" id="GO:0006508">
    <property type="term" value="P:proteolysis"/>
    <property type="evidence" value="ECO:0007669"/>
    <property type="project" value="UniProtKB-KW"/>
</dbReference>
<evidence type="ECO:0000256" key="2">
    <source>
        <dbReference type="ARBA" id="ARBA00022670"/>
    </source>
</evidence>
<feature type="domain" description="Peptidase S8/S53" evidence="8">
    <location>
        <begin position="398"/>
        <end position="691"/>
    </location>
</feature>
<dbReference type="Proteomes" id="UP000664303">
    <property type="component" value="Unassembled WGS sequence"/>
</dbReference>
<dbReference type="InterPro" id="IPR036852">
    <property type="entry name" value="Peptidase_S8/S53_dom_sf"/>
</dbReference>
<dbReference type="AlphaFoldDB" id="A0A939ILB4"/>
<keyword evidence="4 5" id="KW-0720">Serine protease</keyword>
<dbReference type="PROSITE" id="PS00137">
    <property type="entry name" value="SUBTILASE_HIS"/>
    <property type="match status" value="1"/>
</dbReference>
<evidence type="ECO:0000256" key="6">
    <source>
        <dbReference type="RuleBase" id="RU003355"/>
    </source>
</evidence>
<evidence type="ECO:0000256" key="1">
    <source>
        <dbReference type="ARBA" id="ARBA00011073"/>
    </source>
</evidence>
<gene>
    <name evidence="9" type="ORF">JYP50_16500</name>
</gene>
<dbReference type="InterPro" id="IPR050131">
    <property type="entry name" value="Peptidase_S8_subtilisin-like"/>
</dbReference>
<feature type="active site" description="Charge relay system" evidence="5">
    <location>
        <position position="458"/>
    </location>
</feature>
<accession>A0A939ILB4</accession>
<feature type="active site" description="Charge relay system" evidence="5">
    <location>
        <position position="406"/>
    </location>
</feature>
<reference evidence="9" key="1">
    <citation type="submission" date="2021-02" db="EMBL/GenBank/DDBJ databases">
        <title>PHA producing bacteria isolated from coastal sediment in Guangdong, Shenzhen.</title>
        <authorList>
            <person name="Zheng W."/>
            <person name="Yu S."/>
            <person name="Huang Y."/>
        </authorList>
    </citation>
    <scope>NUCLEOTIDE SEQUENCE</scope>
    <source>
        <strain evidence="9">TN14-10</strain>
    </source>
</reference>
<feature type="region of interest" description="Disordered" evidence="7">
    <location>
        <begin position="911"/>
        <end position="954"/>
    </location>
</feature>
<keyword evidence="2 5" id="KW-0645">Protease</keyword>
<comment type="similarity">
    <text evidence="1 5 6">Belongs to the peptidase S8 family.</text>
</comment>
<dbReference type="PROSITE" id="PS51892">
    <property type="entry name" value="SUBTILASE"/>
    <property type="match status" value="1"/>
</dbReference>
<dbReference type="PROSITE" id="PS51257">
    <property type="entry name" value="PROKAR_LIPOPROTEIN"/>
    <property type="match status" value="1"/>
</dbReference>
<keyword evidence="3 5" id="KW-0378">Hydrolase</keyword>
<dbReference type="PROSITE" id="PS00138">
    <property type="entry name" value="SUBTILASE_SER"/>
    <property type="match status" value="1"/>
</dbReference>
<dbReference type="RefSeq" id="WP_206561662.1">
    <property type="nucleotide sequence ID" value="NZ_JAFKCZ010000013.1"/>
</dbReference>
<feature type="active site" description="Charge relay system" evidence="5">
    <location>
        <position position="641"/>
    </location>
</feature>
<dbReference type="PROSITE" id="PS00136">
    <property type="entry name" value="SUBTILASE_ASP"/>
    <property type="match status" value="1"/>
</dbReference>
<dbReference type="PANTHER" id="PTHR43806">
    <property type="entry name" value="PEPTIDASE S8"/>
    <property type="match status" value="1"/>
</dbReference>
<evidence type="ECO:0000256" key="5">
    <source>
        <dbReference type="PROSITE-ProRule" id="PRU01240"/>
    </source>
</evidence>
<dbReference type="InterPro" id="IPR023828">
    <property type="entry name" value="Peptidase_S8_Ser-AS"/>
</dbReference>
<dbReference type="InterPro" id="IPR017309">
    <property type="entry name" value="Pept_S8A_subtilisin_proteobac"/>
</dbReference>
<dbReference type="InterPro" id="IPR034176">
    <property type="entry name" value="Peptidases_S8_13"/>
</dbReference>
<dbReference type="SUPFAM" id="SSF89260">
    <property type="entry name" value="Collagen-binding domain"/>
    <property type="match status" value="1"/>
</dbReference>
<protein>
    <submittedName>
        <fullName evidence="9">S8 family serine peptidase</fullName>
    </submittedName>
</protein>
<dbReference type="SUPFAM" id="SSF52743">
    <property type="entry name" value="Subtilisin-like"/>
    <property type="match status" value="1"/>
</dbReference>
<dbReference type="GO" id="GO:0004252">
    <property type="term" value="F:serine-type endopeptidase activity"/>
    <property type="evidence" value="ECO:0007669"/>
    <property type="project" value="UniProtKB-UniRule"/>
</dbReference>
<dbReference type="PIRSF" id="PIRSF037893">
    <property type="entry name" value="Subtilisin_rel_Maqu_2796"/>
    <property type="match status" value="1"/>
</dbReference>
<dbReference type="PANTHER" id="PTHR43806:SF11">
    <property type="entry name" value="CEREVISIN-RELATED"/>
    <property type="match status" value="1"/>
</dbReference>
<dbReference type="InterPro" id="IPR000209">
    <property type="entry name" value="Peptidase_S8/S53_dom"/>
</dbReference>
<dbReference type="Pfam" id="PF00082">
    <property type="entry name" value="Peptidase_S8"/>
    <property type="match status" value="1"/>
</dbReference>
<evidence type="ECO:0000256" key="4">
    <source>
        <dbReference type="ARBA" id="ARBA00022825"/>
    </source>
</evidence>
<evidence type="ECO:0000313" key="9">
    <source>
        <dbReference type="EMBL" id="MBN7798211.1"/>
    </source>
</evidence>
<evidence type="ECO:0000313" key="10">
    <source>
        <dbReference type="Proteomes" id="UP000664303"/>
    </source>
</evidence>
<evidence type="ECO:0000256" key="3">
    <source>
        <dbReference type="ARBA" id="ARBA00022801"/>
    </source>
</evidence>
<dbReference type="Gene3D" id="3.40.50.200">
    <property type="entry name" value="Peptidase S8/S53 domain"/>
    <property type="match status" value="1"/>
</dbReference>
<dbReference type="Gene3D" id="2.60.120.380">
    <property type="match status" value="1"/>
</dbReference>
<sequence length="954" mass="99879">MLLTRQILVAGLVLSALGGCKVRIDVPEGGRVETESGRYQCDEGTVCELDVRDTDFDERFLAVADGEHVFRGWRRGDGHFCGGSLDACALSTTGFPGNASLMEVLRSEQVFHLAPVFEPAEFYPVAGTVTVAAQSRADGDVNDAIASYTPNDLPSQAQPVSNPATIGGYANVIDVGEPGPSTEFGDPDDFYAVDLLAGQVIALNVADPEQGDLDLYLFDSNEQIVDFSLNTSYHESITVARSGRYSVNVYAYSGASNYTLSIGQPASEAAGGFTASADFDPETVVVQYRQANNQQARTASADEPQPRLENLTSLSAASAARAAGGPGKAGQFRGGELERKWRALSAIKALNTRADVAFAEPNYRYRASARPNDQYYPLQWHYRQINLAEAWDITRGSSDVVVAVIDTGVLGGHPDLGGKFVDGYDFISDPYHSGDGDGIDPDAGDPGDGGVAGQSSYHGSHVSGTVAAATNNGRGVAGVGWRTRVMPIRVLGEEGGTVYDIAQGIRYAAGLGNDSGTVPARRADVINLSLGGAGSSQALRNAIARARERGVIVVAAAGNENSSQPSYPAAYPGVISVGAVGPDGVRAPYSNFGATLDLVAPGGDMGVDLDGDGNTDGVISTVGSDTGSGVSYEIGLQQGTSMASPHVAGVIALMKAVRPSLTPAELDQWLLQGRLTMDLGEAGWDGQYGHGLLDAAKAVRTARTAGSGPDTSPPVLRVYPRDVALGVESQLITIGNGGGGALRIDGIASSVAWLEVLAEAVDDNGLGQYRLRLLPGDLSPGVYETTVRINSSAGSEVVRVIASVDESGASATSAGVLYVLLIDQAGETVDQRVLRPEDGGYGFRFDRVKEGRYRLTVGSDMDNDFYICDAGEACGAYRTLFNPDEIVLDRPRRGLSLNASFSPNINSAAAASGEGVQQAPLMIRRTGREGGVDDGGERLPTRRPWTGESRDAGP</sequence>
<feature type="compositionally biased region" description="Basic and acidic residues" evidence="7">
    <location>
        <begin position="926"/>
        <end position="940"/>
    </location>
</feature>
<comment type="caution">
    <text evidence="9">The sequence shown here is derived from an EMBL/GenBank/DDBJ whole genome shotgun (WGS) entry which is preliminary data.</text>
</comment>
<name>A0A939ILB4_9GAMM</name>
<keyword evidence="10" id="KW-1185">Reference proteome</keyword>
<proteinExistence type="inferred from homology"/>
<dbReference type="InterPro" id="IPR023827">
    <property type="entry name" value="Peptidase_S8_Asp-AS"/>
</dbReference>
<feature type="region of interest" description="Disordered" evidence="7">
    <location>
        <begin position="432"/>
        <end position="459"/>
    </location>
</feature>